<dbReference type="PANTHER" id="PTHR21716">
    <property type="entry name" value="TRANSMEMBRANE PROTEIN"/>
    <property type="match status" value="1"/>
</dbReference>
<feature type="transmembrane region" description="Helical" evidence="7">
    <location>
        <begin position="596"/>
        <end position="619"/>
    </location>
</feature>
<sequence>MRRSYTPDPEAAGETSDDENDSQNTLYTQLLLYALGVCLANGLSAALLTLLTLSIGLLLLPLRVVTDTAADILDILKRWKQYALEYEADSRRQKAENSRAARQAAKDSDEPPASPTVDIASAAGQKPRLHRRSTSGGLGQDSRRVPSKRGRTRRKLASQTSSSAQALGALSAIAKLGFKALRSTERRGSRRAQQLPAARQRDSAHQRAQALFRWLLRACLLYELSSWFVRSWIAALQQADSTEMADEGAKGEEVSRGMDFQEGSLDGNRRRSSLSVNLQQACSSSKTAVLATWDWLEKMYYAVDSALRRSLHDSMHTLVTVGLIVALLVGTIGAGTFVGLQIAQEGRTAVIAVTEALPTWSVKPSSDQTALAKQGQGHWQVWLREWQGTLMTAAERNVPSVYSWLEAQVDDVVRANNLTQVMQDLKDVEIERAVAAADAEQQIAKAALEDALRIDDVARLELETAERLLSRCSGAGSAGAAQVQSGAARKLMQRLQAAYADMWQLQLREGLAELLAVGWDAVRLAREVLSGKGEGSSGELNALQRIAAAASEPLLALGRSAGAVIFSGLGSTTAVALTSGLGILRLGVGVVQAGVQFTLFFALLYYLLAAEADPLLYAVRLLPLSDSGRQQAATALSDALRGVFLCALKLALFHAGFTWLTLRMFRVHFVYATTVAAAATALLPLIPSWLVAVPAALQLVIQDRVFAAVMLLGAHFGAWFLADEIILAEIPGSHPYLTGLGIIGGMVPPIVS</sequence>
<accession>A0ABR2YKM1</accession>
<dbReference type="InterPro" id="IPR002549">
    <property type="entry name" value="AI-2E-like"/>
</dbReference>
<evidence type="ECO:0000256" key="7">
    <source>
        <dbReference type="SAM" id="Phobius"/>
    </source>
</evidence>
<keyword evidence="9" id="KW-1185">Reference proteome</keyword>
<keyword evidence="4 7" id="KW-1133">Transmembrane helix</keyword>
<feature type="region of interest" description="Disordered" evidence="6">
    <location>
        <begin position="90"/>
        <end position="163"/>
    </location>
</feature>
<feature type="transmembrane region" description="Helical" evidence="7">
    <location>
        <begin position="561"/>
        <end position="584"/>
    </location>
</feature>
<evidence type="ECO:0000256" key="5">
    <source>
        <dbReference type="ARBA" id="ARBA00023136"/>
    </source>
</evidence>
<evidence type="ECO:0000256" key="3">
    <source>
        <dbReference type="ARBA" id="ARBA00022692"/>
    </source>
</evidence>
<feature type="compositionally biased region" description="Basic residues" evidence="6">
    <location>
        <begin position="145"/>
        <end position="156"/>
    </location>
</feature>
<protein>
    <submittedName>
        <fullName evidence="8">Uncharacterized protein</fullName>
    </submittedName>
</protein>
<dbReference type="PANTHER" id="PTHR21716:SF4">
    <property type="entry name" value="TRANSMEMBRANE PROTEIN 245"/>
    <property type="match status" value="1"/>
</dbReference>
<evidence type="ECO:0000256" key="2">
    <source>
        <dbReference type="ARBA" id="ARBA00009773"/>
    </source>
</evidence>
<dbReference type="Proteomes" id="UP001491310">
    <property type="component" value="Unassembled WGS sequence"/>
</dbReference>
<proteinExistence type="inferred from homology"/>
<feature type="compositionally biased region" description="Basic and acidic residues" evidence="6">
    <location>
        <begin position="247"/>
        <end position="256"/>
    </location>
</feature>
<comment type="caution">
    <text evidence="8">The sequence shown here is derived from an EMBL/GenBank/DDBJ whole genome shotgun (WGS) entry which is preliminary data.</text>
</comment>
<reference evidence="8 9" key="1">
    <citation type="journal article" date="2024" name="Nat. Commun.">
        <title>Phylogenomics reveals the evolutionary origins of lichenization in chlorophyte algae.</title>
        <authorList>
            <person name="Puginier C."/>
            <person name="Libourel C."/>
            <person name="Otte J."/>
            <person name="Skaloud P."/>
            <person name="Haon M."/>
            <person name="Grisel S."/>
            <person name="Petersen M."/>
            <person name="Berrin J.G."/>
            <person name="Delaux P.M."/>
            <person name="Dal Grande F."/>
            <person name="Keller J."/>
        </authorList>
    </citation>
    <scope>NUCLEOTIDE SEQUENCE [LARGE SCALE GENOMIC DNA]</scope>
    <source>
        <strain evidence="8 9">SAG 216-7</strain>
    </source>
</reference>
<evidence type="ECO:0000256" key="6">
    <source>
        <dbReference type="SAM" id="MobiDB-lite"/>
    </source>
</evidence>
<feature type="transmembrane region" description="Helical" evidence="7">
    <location>
        <begin position="318"/>
        <end position="340"/>
    </location>
</feature>
<feature type="transmembrane region" description="Helical" evidence="7">
    <location>
        <begin position="669"/>
        <end position="692"/>
    </location>
</feature>
<comment type="similarity">
    <text evidence="2">Belongs to the autoinducer-2 exporter (AI-2E) (TC 2.A.86) family.</text>
</comment>
<evidence type="ECO:0000313" key="9">
    <source>
        <dbReference type="Proteomes" id="UP001491310"/>
    </source>
</evidence>
<keyword evidence="3 7" id="KW-0812">Transmembrane</keyword>
<name>A0ABR2YKM1_9CHLO</name>
<feature type="transmembrane region" description="Helical" evidence="7">
    <location>
        <begin position="704"/>
        <end position="722"/>
    </location>
</feature>
<dbReference type="EMBL" id="JALJOT010000009">
    <property type="protein sequence ID" value="KAK9907388.1"/>
    <property type="molecule type" value="Genomic_DNA"/>
</dbReference>
<feature type="region of interest" description="Disordered" evidence="6">
    <location>
        <begin position="1"/>
        <end position="21"/>
    </location>
</feature>
<feature type="transmembrane region" description="Helical" evidence="7">
    <location>
        <begin position="639"/>
        <end position="662"/>
    </location>
</feature>
<feature type="region of interest" description="Disordered" evidence="6">
    <location>
        <begin position="244"/>
        <end position="271"/>
    </location>
</feature>
<feature type="compositionally biased region" description="Basic and acidic residues" evidence="6">
    <location>
        <begin position="90"/>
        <end position="109"/>
    </location>
</feature>
<gene>
    <name evidence="8" type="ORF">WJX75_002783</name>
</gene>
<organism evidence="8 9">
    <name type="scientific">Coccomyxa subellipsoidea</name>
    <dbReference type="NCBI Taxonomy" id="248742"/>
    <lineage>
        <taxon>Eukaryota</taxon>
        <taxon>Viridiplantae</taxon>
        <taxon>Chlorophyta</taxon>
        <taxon>core chlorophytes</taxon>
        <taxon>Trebouxiophyceae</taxon>
        <taxon>Trebouxiophyceae incertae sedis</taxon>
        <taxon>Coccomyxaceae</taxon>
        <taxon>Coccomyxa</taxon>
    </lineage>
</organism>
<evidence type="ECO:0000256" key="4">
    <source>
        <dbReference type="ARBA" id="ARBA00022989"/>
    </source>
</evidence>
<keyword evidence="5 7" id="KW-0472">Membrane</keyword>
<comment type="subcellular location">
    <subcellularLocation>
        <location evidence="1">Membrane</location>
        <topology evidence="1">Multi-pass membrane protein</topology>
    </subcellularLocation>
</comment>
<evidence type="ECO:0000256" key="1">
    <source>
        <dbReference type="ARBA" id="ARBA00004141"/>
    </source>
</evidence>
<feature type="transmembrane region" description="Helical" evidence="7">
    <location>
        <begin position="30"/>
        <end position="60"/>
    </location>
</feature>
<evidence type="ECO:0000313" key="8">
    <source>
        <dbReference type="EMBL" id="KAK9907388.1"/>
    </source>
</evidence>
<feature type="region of interest" description="Disordered" evidence="6">
    <location>
        <begin position="183"/>
        <end position="202"/>
    </location>
</feature>